<keyword evidence="3" id="KW-1185">Reference proteome</keyword>
<dbReference type="PANTHER" id="PTHR12475:SF4">
    <property type="entry name" value="PROTEIN THEM6"/>
    <property type="match status" value="1"/>
</dbReference>
<dbReference type="GeneID" id="30989870"/>
<comment type="similarity">
    <text evidence="1">Belongs to the lcsJ thioesterase family.</text>
</comment>
<dbReference type="Proteomes" id="UP000094389">
    <property type="component" value="Unassembled WGS sequence"/>
</dbReference>
<evidence type="ECO:0000313" key="3">
    <source>
        <dbReference type="Proteomes" id="UP000094389"/>
    </source>
</evidence>
<gene>
    <name evidence="2" type="ORF">CYBJADRAFT_168706</name>
</gene>
<dbReference type="Gene3D" id="3.10.129.10">
    <property type="entry name" value="Hotdog Thioesterase"/>
    <property type="match status" value="1"/>
</dbReference>
<proteinExistence type="inferred from homology"/>
<organism evidence="2 3">
    <name type="scientific">Cyberlindnera jadinii (strain ATCC 18201 / CBS 1600 / BCRC 20928 / JCM 3617 / NBRC 0987 / NRRL Y-1542)</name>
    <name type="common">Torula yeast</name>
    <name type="synonym">Candida utilis</name>
    <dbReference type="NCBI Taxonomy" id="983966"/>
    <lineage>
        <taxon>Eukaryota</taxon>
        <taxon>Fungi</taxon>
        <taxon>Dikarya</taxon>
        <taxon>Ascomycota</taxon>
        <taxon>Saccharomycotina</taxon>
        <taxon>Saccharomycetes</taxon>
        <taxon>Phaffomycetales</taxon>
        <taxon>Phaffomycetaceae</taxon>
        <taxon>Cyberlindnera</taxon>
    </lineage>
</organism>
<dbReference type="InterPro" id="IPR051490">
    <property type="entry name" value="THEM6_lcsJ_thioesterase"/>
</dbReference>
<dbReference type="PANTHER" id="PTHR12475">
    <property type="match status" value="1"/>
</dbReference>
<dbReference type="InterPro" id="IPR029069">
    <property type="entry name" value="HotDog_dom_sf"/>
</dbReference>
<dbReference type="CDD" id="cd00586">
    <property type="entry name" value="4HBT"/>
    <property type="match status" value="1"/>
</dbReference>
<sequence length="221" mass="26166">MYTWVKYLLWAFALSTYKSLPFAYYVRIYWVFGSNLILAKYFPYWKFTAKDIFRVDRFQTYNSPLECDFYLHKNNACYFEELDIARSQLMTRNFQHFFHNYPTKSGGYVFVPVANIFGSFKKEIKPFARYHIDSRILAWDDKWIFILSKFVLNGSEAVASTCVTKYVLKDGRKTVQPIEAIKFQGLYNDDAAKQNEENLKLCSWLVNTDQLDSFEMGISNL</sequence>
<dbReference type="AlphaFoldDB" id="A0A1E4RYQ9"/>
<dbReference type="EMBL" id="KV453935">
    <property type="protein sequence ID" value="ODV72404.1"/>
    <property type="molecule type" value="Genomic_DNA"/>
</dbReference>
<accession>A0A1E4RYQ9</accession>
<dbReference type="RefSeq" id="XP_020069443.1">
    <property type="nucleotide sequence ID" value="XM_020215474.1"/>
</dbReference>
<evidence type="ECO:0008006" key="4">
    <source>
        <dbReference type="Google" id="ProtNLM"/>
    </source>
</evidence>
<protein>
    <recommendedName>
        <fullName evidence="4">Thioesterase/thiol ester dehydrase-isomerase</fullName>
    </recommendedName>
</protein>
<dbReference type="OrthoDB" id="265761at2759"/>
<dbReference type="SUPFAM" id="SSF54637">
    <property type="entry name" value="Thioesterase/thiol ester dehydrase-isomerase"/>
    <property type="match status" value="1"/>
</dbReference>
<reference evidence="2 3" key="1">
    <citation type="journal article" date="2016" name="Proc. Natl. Acad. Sci. U.S.A.">
        <title>Comparative genomics of biotechnologically important yeasts.</title>
        <authorList>
            <person name="Riley R."/>
            <person name="Haridas S."/>
            <person name="Wolfe K.H."/>
            <person name="Lopes M.R."/>
            <person name="Hittinger C.T."/>
            <person name="Goeker M."/>
            <person name="Salamov A.A."/>
            <person name="Wisecaver J.H."/>
            <person name="Long T.M."/>
            <person name="Calvey C.H."/>
            <person name="Aerts A.L."/>
            <person name="Barry K.W."/>
            <person name="Choi C."/>
            <person name="Clum A."/>
            <person name="Coughlan A.Y."/>
            <person name="Deshpande S."/>
            <person name="Douglass A.P."/>
            <person name="Hanson S.J."/>
            <person name="Klenk H.-P."/>
            <person name="LaButti K.M."/>
            <person name="Lapidus A."/>
            <person name="Lindquist E.A."/>
            <person name="Lipzen A.M."/>
            <person name="Meier-Kolthoff J.P."/>
            <person name="Ohm R.A."/>
            <person name="Otillar R.P."/>
            <person name="Pangilinan J.L."/>
            <person name="Peng Y."/>
            <person name="Rokas A."/>
            <person name="Rosa C.A."/>
            <person name="Scheuner C."/>
            <person name="Sibirny A.A."/>
            <person name="Slot J.C."/>
            <person name="Stielow J.B."/>
            <person name="Sun H."/>
            <person name="Kurtzman C.P."/>
            <person name="Blackwell M."/>
            <person name="Grigoriev I.V."/>
            <person name="Jeffries T.W."/>
        </authorList>
    </citation>
    <scope>NUCLEOTIDE SEQUENCE [LARGE SCALE GENOMIC DNA]</scope>
    <source>
        <strain evidence="3">ATCC 18201 / CBS 1600 / BCRC 20928 / JCM 3617 / NBRC 0987 / NRRL Y-1542</strain>
    </source>
</reference>
<name>A0A1E4RYQ9_CYBJN</name>
<dbReference type="Pfam" id="PF13279">
    <property type="entry name" value="4HBT_2"/>
    <property type="match status" value="1"/>
</dbReference>
<dbReference type="OMA" id="FECDFYL"/>
<evidence type="ECO:0000256" key="1">
    <source>
        <dbReference type="ARBA" id="ARBA00038476"/>
    </source>
</evidence>
<evidence type="ECO:0000313" key="2">
    <source>
        <dbReference type="EMBL" id="ODV72404.1"/>
    </source>
</evidence>